<evidence type="ECO:0000259" key="1">
    <source>
        <dbReference type="SMART" id="SM00418"/>
    </source>
</evidence>
<dbReference type="InterPro" id="IPR011991">
    <property type="entry name" value="ArsR-like_HTH"/>
</dbReference>
<dbReference type="Proteomes" id="UP001553715">
    <property type="component" value="Unassembled WGS sequence"/>
</dbReference>
<dbReference type="Pfam" id="PF12840">
    <property type="entry name" value="HTH_20"/>
    <property type="match status" value="1"/>
</dbReference>
<dbReference type="RefSeq" id="WP_366233230.1">
    <property type="nucleotide sequence ID" value="NZ_JBFBMH010000024.1"/>
</dbReference>
<dbReference type="InterPro" id="IPR036390">
    <property type="entry name" value="WH_DNA-bd_sf"/>
</dbReference>
<evidence type="ECO:0000313" key="3">
    <source>
        <dbReference type="Proteomes" id="UP001553715"/>
    </source>
</evidence>
<gene>
    <name evidence="2" type="ORF">AB0301_14030</name>
</gene>
<protein>
    <submittedName>
        <fullName evidence="2">Helix-turn-helix domain-containing protein</fullName>
    </submittedName>
</protein>
<dbReference type="Gene3D" id="1.10.10.10">
    <property type="entry name" value="Winged helix-like DNA-binding domain superfamily/Winged helix DNA-binding domain"/>
    <property type="match status" value="1"/>
</dbReference>
<dbReference type="SUPFAM" id="SSF46785">
    <property type="entry name" value="Winged helix' DNA-binding domain"/>
    <property type="match status" value="1"/>
</dbReference>
<comment type="caution">
    <text evidence="2">The sequence shown here is derived from an EMBL/GenBank/DDBJ whole genome shotgun (WGS) entry which is preliminary data.</text>
</comment>
<proteinExistence type="predicted"/>
<evidence type="ECO:0000313" key="2">
    <source>
        <dbReference type="EMBL" id="MEW1976174.1"/>
    </source>
</evidence>
<dbReference type="SMART" id="SM00418">
    <property type="entry name" value="HTH_ARSR"/>
    <property type="match status" value="1"/>
</dbReference>
<keyword evidence="3" id="KW-1185">Reference proteome</keyword>
<organism evidence="2 3">
    <name type="scientific">Microbacterium profundi</name>
    <dbReference type="NCBI Taxonomy" id="450380"/>
    <lineage>
        <taxon>Bacteria</taxon>
        <taxon>Bacillati</taxon>
        <taxon>Actinomycetota</taxon>
        <taxon>Actinomycetes</taxon>
        <taxon>Micrococcales</taxon>
        <taxon>Microbacteriaceae</taxon>
        <taxon>Microbacterium</taxon>
    </lineage>
</organism>
<dbReference type="InterPro" id="IPR036388">
    <property type="entry name" value="WH-like_DNA-bd_sf"/>
</dbReference>
<sequence>MTGSQDGARHAALSASSRRRLLDVLTTDGPMDVTALAAAVGLHVTTARFHLDVLQQAGLIRRTAGRAGKPGRPRQLYTVTASAEPREAYRQLAVALTEVLATDPGAGPQLAERAGRHWAQMEIPVEDALSWEEGTRRISDLFERIGFAPRVVDDTAERHLELDACPFRDLARAYPQIVCRAHLGLLRGSLDRLGVPGAEHAGLRPFVEPELCVADVPTP</sequence>
<accession>A0ABV3LJT9</accession>
<name>A0ABV3LJT9_9MICO</name>
<dbReference type="CDD" id="cd00090">
    <property type="entry name" value="HTH_ARSR"/>
    <property type="match status" value="1"/>
</dbReference>
<reference evidence="2 3" key="1">
    <citation type="submission" date="2024-06" db="EMBL/GenBank/DDBJ databases">
        <title>The Natural Products Discovery Center: Release of the First 8490 Sequenced Strains for Exploring Actinobacteria Biosynthetic Diversity.</title>
        <authorList>
            <person name="Kalkreuter E."/>
            <person name="Kautsar S.A."/>
            <person name="Yang D."/>
            <person name="Bader C.D."/>
            <person name="Teijaro C.N."/>
            <person name="Fluegel L."/>
            <person name="Davis C.M."/>
            <person name="Simpson J.R."/>
            <person name="Lauterbach L."/>
            <person name="Steele A.D."/>
            <person name="Gui C."/>
            <person name="Meng S."/>
            <person name="Li G."/>
            <person name="Viehrig K."/>
            <person name="Ye F."/>
            <person name="Su P."/>
            <person name="Kiefer A.F."/>
            <person name="Nichols A."/>
            <person name="Cepeda A.J."/>
            <person name="Yan W."/>
            <person name="Fan B."/>
            <person name="Jiang Y."/>
            <person name="Adhikari A."/>
            <person name="Zheng C.-J."/>
            <person name="Schuster L."/>
            <person name="Cowan T.M."/>
            <person name="Smanski M.J."/>
            <person name="Chevrette M.G."/>
            <person name="De Carvalho L.P.S."/>
            <person name="Shen B."/>
        </authorList>
    </citation>
    <scope>NUCLEOTIDE SEQUENCE [LARGE SCALE GENOMIC DNA]</scope>
    <source>
        <strain evidence="2 3">NPDC077434</strain>
    </source>
</reference>
<feature type="domain" description="HTH arsR-type" evidence="1">
    <location>
        <begin position="8"/>
        <end position="94"/>
    </location>
</feature>
<dbReference type="EMBL" id="JBFBMH010000024">
    <property type="protein sequence ID" value="MEW1976174.1"/>
    <property type="molecule type" value="Genomic_DNA"/>
</dbReference>
<dbReference type="InterPro" id="IPR001845">
    <property type="entry name" value="HTH_ArsR_DNA-bd_dom"/>
</dbReference>